<comment type="caution">
    <text evidence="2">The sequence shown here is derived from an EMBL/GenBank/DDBJ whole genome shotgun (WGS) entry which is preliminary data.</text>
</comment>
<dbReference type="Proteomes" id="UP000265520">
    <property type="component" value="Unassembled WGS sequence"/>
</dbReference>
<keyword evidence="3" id="KW-1185">Reference proteome</keyword>
<feature type="non-terminal residue" evidence="2">
    <location>
        <position position="87"/>
    </location>
</feature>
<feature type="transmembrane region" description="Helical" evidence="1">
    <location>
        <begin position="57"/>
        <end position="77"/>
    </location>
</feature>
<feature type="non-terminal residue" evidence="2">
    <location>
        <position position="1"/>
    </location>
</feature>
<protein>
    <submittedName>
        <fullName evidence="2">LINE-1 reverse transcriptase like</fullName>
    </submittedName>
</protein>
<evidence type="ECO:0000313" key="2">
    <source>
        <dbReference type="EMBL" id="MCI41668.1"/>
    </source>
</evidence>
<organism evidence="2 3">
    <name type="scientific">Trifolium medium</name>
    <dbReference type="NCBI Taxonomy" id="97028"/>
    <lineage>
        <taxon>Eukaryota</taxon>
        <taxon>Viridiplantae</taxon>
        <taxon>Streptophyta</taxon>
        <taxon>Embryophyta</taxon>
        <taxon>Tracheophyta</taxon>
        <taxon>Spermatophyta</taxon>
        <taxon>Magnoliopsida</taxon>
        <taxon>eudicotyledons</taxon>
        <taxon>Gunneridae</taxon>
        <taxon>Pentapetalae</taxon>
        <taxon>rosids</taxon>
        <taxon>fabids</taxon>
        <taxon>Fabales</taxon>
        <taxon>Fabaceae</taxon>
        <taxon>Papilionoideae</taxon>
        <taxon>50 kb inversion clade</taxon>
        <taxon>NPAAA clade</taxon>
        <taxon>Hologalegina</taxon>
        <taxon>IRL clade</taxon>
        <taxon>Trifolieae</taxon>
        <taxon>Trifolium</taxon>
    </lineage>
</organism>
<proteinExistence type="predicted"/>
<sequence>VPNLFLQGAASFLHCKIGSFPFIYLGFPVWANPRLVSTWDPVVNSIEKRLFSWKNRYVSLGGRVVLINSVLAAIPVFDISFLKIPTK</sequence>
<evidence type="ECO:0000313" key="3">
    <source>
        <dbReference type="Proteomes" id="UP000265520"/>
    </source>
</evidence>
<reference evidence="2 3" key="1">
    <citation type="journal article" date="2018" name="Front. Plant Sci.">
        <title>Red Clover (Trifolium pratense) and Zigzag Clover (T. medium) - A Picture of Genomic Similarities and Differences.</title>
        <authorList>
            <person name="Dluhosova J."/>
            <person name="Istvanek J."/>
            <person name="Nedelnik J."/>
            <person name="Repkova J."/>
        </authorList>
    </citation>
    <scope>NUCLEOTIDE SEQUENCE [LARGE SCALE GENOMIC DNA]</scope>
    <source>
        <strain evidence="3">cv. 10/8</strain>
        <tissue evidence="2">Leaf</tissue>
    </source>
</reference>
<dbReference type="PANTHER" id="PTHR33116">
    <property type="entry name" value="REVERSE TRANSCRIPTASE ZINC-BINDING DOMAIN-CONTAINING PROTEIN-RELATED-RELATED"/>
    <property type="match status" value="1"/>
</dbReference>
<keyword evidence="2" id="KW-0808">Transferase</keyword>
<evidence type="ECO:0000256" key="1">
    <source>
        <dbReference type="SAM" id="Phobius"/>
    </source>
</evidence>
<dbReference type="EMBL" id="LXQA010294892">
    <property type="protein sequence ID" value="MCI41668.1"/>
    <property type="molecule type" value="Genomic_DNA"/>
</dbReference>
<keyword evidence="2" id="KW-0695">RNA-directed DNA polymerase</keyword>
<dbReference type="GO" id="GO:0003964">
    <property type="term" value="F:RNA-directed DNA polymerase activity"/>
    <property type="evidence" value="ECO:0007669"/>
    <property type="project" value="UniProtKB-KW"/>
</dbReference>
<name>A0A392RYH1_9FABA</name>
<keyword evidence="1" id="KW-0812">Transmembrane</keyword>
<keyword evidence="2" id="KW-0548">Nucleotidyltransferase</keyword>
<keyword evidence="1" id="KW-0472">Membrane</keyword>
<dbReference type="PANTHER" id="PTHR33116:SF78">
    <property type="entry name" value="OS12G0587133 PROTEIN"/>
    <property type="match status" value="1"/>
</dbReference>
<accession>A0A392RYH1</accession>
<keyword evidence="1" id="KW-1133">Transmembrane helix</keyword>
<dbReference type="AlphaFoldDB" id="A0A392RYH1"/>